<dbReference type="AlphaFoldDB" id="A0A0K2TET7"/>
<organism evidence="1">
    <name type="scientific">Lepeophtheirus salmonis</name>
    <name type="common">Salmon louse</name>
    <name type="synonym">Caligus salmonis</name>
    <dbReference type="NCBI Taxonomy" id="72036"/>
    <lineage>
        <taxon>Eukaryota</taxon>
        <taxon>Metazoa</taxon>
        <taxon>Ecdysozoa</taxon>
        <taxon>Arthropoda</taxon>
        <taxon>Crustacea</taxon>
        <taxon>Multicrustacea</taxon>
        <taxon>Hexanauplia</taxon>
        <taxon>Copepoda</taxon>
        <taxon>Siphonostomatoida</taxon>
        <taxon>Caligidae</taxon>
        <taxon>Lepeophtheirus</taxon>
    </lineage>
</organism>
<name>A0A0K2TET7_LEPSM</name>
<protein>
    <submittedName>
        <fullName evidence="1">Uncharacterized protein</fullName>
    </submittedName>
</protein>
<sequence length="77" mass="8854">MSSRFFSFSYPSCYLLQVIRHSKTSHHINNLNFFKKHNIHGDKRELNGTSFNLEAAKLFVSCNIALNVLEKLLQVVG</sequence>
<proteinExistence type="predicted"/>
<evidence type="ECO:0000313" key="1">
    <source>
        <dbReference type="EMBL" id="CDW24543.1"/>
    </source>
</evidence>
<dbReference type="EMBL" id="HACA01007182">
    <property type="protein sequence ID" value="CDW24543.1"/>
    <property type="molecule type" value="Transcribed_RNA"/>
</dbReference>
<reference evidence="1" key="1">
    <citation type="submission" date="2014-05" db="EMBL/GenBank/DDBJ databases">
        <authorList>
            <person name="Chronopoulou M."/>
        </authorList>
    </citation>
    <scope>NUCLEOTIDE SEQUENCE</scope>
    <source>
        <tissue evidence="1">Whole organism</tissue>
    </source>
</reference>
<accession>A0A0K2TET7</accession>